<dbReference type="FunFam" id="3.30.420.40:FF:000201">
    <property type="entry name" value="Actin-related protein 8"/>
    <property type="match status" value="1"/>
</dbReference>
<feature type="region of interest" description="Disordered" evidence="2">
    <location>
        <begin position="615"/>
        <end position="665"/>
    </location>
</feature>
<dbReference type="FunFam" id="3.90.640.10:FF:000066">
    <property type="entry name" value="Actin-related protein 8"/>
    <property type="match status" value="1"/>
</dbReference>
<dbReference type="Gene3D" id="3.30.420.40">
    <property type="match status" value="2"/>
</dbReference>
<organism evidence="3 4">
    <name type="scientific">Botrytis fragariae</name>
    <dbReference type="NCBI Taxonomy" id="1964551"/>
    <lineage>
        <taxon>Eukaryota</taxon>
        <taxon>Fungi</taxon>
        <taxon>Dikarya</taxon>
        <taxon>Ascomycota</taxon>
        <taxon>Pezizomycotina</taxon>
        <taxon>Leotiomycetes</taxon>
        <taxon>Helotiales</taxon>
        <taxon>Sclerotiniaceae</taxon>
        <taxon>Botrytis</taxon>
    </lineage>
</organism>
<evidence type="ECO:0000256" key="1">
    <source>
        <dbReference type="RuleBase" id="RU000487"/>
    </source>
</evidence>
<dbReference type="InterPro" id="IPR004000">
    <property type="entry name" value="Actin"/>
</dbReference>
<dbReference type="CDD" id="cd10206">
    <property type="entry name" value="ASKHA_NBD_Arp8-like"/>
    <property type="match status" value="1"/>
</dbReference>
<dbReference type="Gene3D" id="3.30.420.580">
    <property type="match status" value="1"/>
</dbReference>
<feature type="compositionally biased region" description="Low complexity" evidence="2">
    <location>
        <begin position="615"/>
        <end position="632"/>
    </location>
</feature>
<dbReference type="SMART" id="SM00268">
    <property type="entry name" value="ACTIN"/>
    <property type="match status" value="1"/>
</dbReference>
<comment type="caution">
    <text evidence="3">The sequence shown here is derived from an EMBL/GenBank/DDBJ whole genome shotgun (WGS) entry which is preliminary data.</text>
</comment>
<evidence type="ECO:0000256" key="2">
    <source>
        <dbReference type="SAM" id="MobiDB-lite"/>
    </source>
</evidence>
<reference evidence="3 4" key="1">
    <citation type="journal article" date="2020" name="Phytopathology">
        <title>A high-quality genome resource of Botrytis fragariae, a new and rapidly spreading fungal pathogen causing strawberry gray mold in the U.S.A.</title>
        <authorList>
            <person name="Wu Y."/>
            <person name="Saski C.A."/>
            <person name="Schnabel G."/>
            <person name="Xiao S."/>
            <person name="Hu M."/>
        </authorList>
    </citation>
    <scope>NUCLEOTIDE SEQUENCE [LARGE SCALE GENOMIC DNA]</scope>
    <source>
        <strain evidence="3 4">BVB16</strain>
    </source>
</reference>
<dbReference type="Gene3D" id="3.90.640.10">
    <property type="entry name" value="Actin, Chain A, domain 4"/>
    <property type="match status" value="1"/>
</dbReference>
<dbReference type="RefSeq" id="XP_037192520.1">
    <property type="nucleotide sequence ID" value="XM_037335425.1"/>
</dbReference>
<dbReference type="FunFam" id="3.30.420.40:FF:000232">
    <property type="entry name" value="Actin-related protein 8"/>
    <property type="match status" value="1"/>
</dbReference>
<dbReference type="SUPFAM" id="SSF53067">
    <property type="entry name" value="Actin-like ATPase domain"/>
    <property type="match status" value="2"/>
</dbReference>
<feature type="compositionally biased region" description="Low complexity" evidence="2">
    <location>
        <begin position="651"/>
        <end position="665"/>
    </location>
</feature>
<gene>
    <name evidence="3" type="ORF">Bfra_005037</name>
</gene>
<proteinExistence type="inferred from homology"/>
<dbReference type="PANTHER" id="PTHR11937">
    <property type="entry name" value="ACTIN"/>
    <property type="match status" value="1"/>
</dbReference>
<comment type="similarity">
    <text evidence="1">Belongs to the actin family.</text>
</comment>
<dbReference type="OrthoDB" id="5572108at2759"/>
<dbReference type="Proteomes" id="UP000531561">
    <property type="component" value="Unassembled WGS sequence"/>
</dbReference>
<name>A0A8H6AU63_9HELO</name>
<evidence type="ECO:0000313" key="3">
    <source>
        <dbReference type="EMBL" id="KAF5873574.1"/>
    </source>
</evidence>
<dbReference type="AlphaFoldDB" id="A0A8H6AU63"/>
<accession>A0A8H6AU63</accession>
<evidence type="ECO:0000313" key="4">
    <source>
        <dbReference type="Proteomes" id="UP000531561"/>
    </source>
</evidence>
<dbReference type="GeneID" id="59259117"/>
<dbReference type="EMBL" id="JABFCT010000008">
    <property type="protein sequence ID" value="KAF5873574.1"/>
    <property type="molecule type" value="Genomic_DNA"/>
</dbReference>
<dbReference type="Pfam" id="PF00022">
    <property type="entry name" value="Actin"/>
    <property type="match status" value="1"/>
</dbReference>
<sequence>MVHDNHEATPKSSLPSSLRLTSIVPFESYRLGATHITHIRAHCHREGGLDFEKFNFNLDPIEMAGGKKSGRTLMREEGLERTDNGLKQTSWPEAFPINQKNYYTEFGKRDDQLLASRLQNEANQEKLIRDAKNKDRALARTGTADVPLPMDEDEEDTDVTDELAASKIIVIHPGSQNLRIGLANDALPKTVIMAIAERFPVTESQEYEPRPKRQNFELPPEQQFEEEWSKRYNKQCADLKVDMRANRRKVLPNSKELVVNYNRRMEPEKIPEHNDPLRMEWTDTAKGTKPTFTGPDAQRIADNSDPPYRLFWPMQHGWFHENDYNVREAMFDDFETIIEQAMRRDLGLDKSSEWDQYSCVMVVPDLYDKKYLEQMLDMCLRGFEFKQVAFVQESHAATFGAGYTSACVVDVGAQKTSICCVEDGMCIEDSRVNLKYGGYDVTETFIKMMLYDHFPYADINLKRRYDFLLAEELKIKYCTMNQAEISVQLYNFHLRAPNQPTHKYGFKTYDEVILAPMGFYDPSIFDNSDKLNGRRKLLDRSYNAYDIDTPDDPTSSAQLAILAAIKPSIATNANGYNPNNFISNGMADMSFSTPQKEKPNPFNLLRIDPDNAVHSSVTSAAASPAPEGASTPAPAPAPAPFVFGNNGHTAGSPGPTNGTNGTHSGTTPIPPAGMFVDVHARTAKDLAIERDSVLPISALDTAIITSITHAAKHDDKKARDFYGGIMLIGGGAKTPGFGPFLEDRLQKKRPDLAERILVGTSPREMDGQVVVWKGASVFARMKMHESWIGQKEFEMLGARVLSQKILWHY</sequence>
<protein>
    <submittedName>
        <fullName evidence="3">Putative chromatin remodeling complex subunit protein</fullName>
    </submittedName>
</protein>
<keyword evidence="4" id="KW-1185">Reference proteome</keyword>
<dbReference type="InterPro" id="IPR043129">
    <property type="entry name" value="ATPase_NBD"/>
</dbReference>